<dbReference type="EMBL" id="CM051402">
    <property type="protein sequence ID" value="KAJ4711341.1"/>
    <property type="molecule type" value="Genomic_DNA"/>
</dbReference>
<organism evidence="1 2">
    <name type="scientific">Melia azedarach</name>
    <name type="common">Chinaberry tree</name>
    <dbReference type="NCBI Taxonomy" id="155640"/>
    <lineage>
        <taxon>Eukaryota</taxon>
        <taxon>Viridiplantae</taxon>
        <taxon>Streptophyta</taxon>
        <taxon>Embryophyta</taxon>
        <taxon>Tracheophyta</taxon>
        <taxon>Spermatophyta</taxon>
        <taxon>Magnoliopsida</taxon>
        <taxon>eudicotyledons</taxon>
        <taxon>Gunneridae</taxon>
        <taxon>Pentapetalae</taxon>
        <taxon>rosids</taxon>
        <taxon>malvids</taxon>
        <taxon>Sapindales</taxon>
        <taxon>Meliaceae</taxon>
        <taxon>Melia</taxon>
    </lineage>
</organism>
<evidence type="ECO:0000313" key="2">
    <source>
        <dbReference type="Proteomes" id="UP001164539"/>
    </source>
</evidence>
<gene>
    <name evidence="1" type="ORF">OWV82_017378</name>
</gene>
<accession>A0ACC1XIV9</accession>
<reference evidence="1 2" key="1">
    <citation type="journal article" date="2023" name="Science">
        <title>Complex scaffold remodeling in plant triterpene biosynthesis.</title>
        <authorList>
            <person name="De La Pena R."/>
            <person name="Hodgson H."/>
            <person name="Liu J.C."/>
            <person name="Stephenson M.J."/>
            <person name="Martin A.C."/>
            <person name="Owen C."/>
            <person name="Harkess A."/>
            <person name="Leebens-Mack J."/>
            <person name="Jimenez L.E."/>
            <person name="Osbourn A."/>
            <person name="Sattely E.S."/>
        </authorList>
    </citation>
    <scope>NUCLEOTIDE SEQUENCE [LARGE SCALE GENOMIC DNA]</scope>
    <source>
        <strain evidence="2">cv. JPN11</strain>
        <tissue evidence="1">Leaf</tissue>
    </source>
</reference>
<sequence>MRRSHARTRISSKPGDDMDPLKLHIRPVKRSTNLFSRNPKNAKSNFSYTIPIALTAILITLTLCYYVFIHAAKPKPHSSVKYGVVIDGGSTGTRIHVFGYKSETNEFNFELGSMRVNPGLSAYAENPGNAGDSFTELVDFGKRTVPEEFWDKTEIRLMATAGLRLLDVKVQEKILDSCRRVLRKSGFRFRDDWATVISGSDEGVYAWVVANYALGSLGGDPLQTTGIIELGGASAQVTFVSSEPLPPEFSRAIKLGNVTYNLYSHSFLHFGQNVAFESLRESLTSGDFNTESLQKGIYTDPCSPKGYLPHIESGKLSPGSLASKNKLSTLEAGGNFSECRSAALMLLQKGKEKCSYKSCYLGSTFMPKLQGKFLATENFFHTSKFFGLRQRAFLADLLISGEQFCGEEWSKLKRKHQSLDDDDLLRYCFSSAYIVALLHDSLGIALDDERIGFANQVENIPLDWALGAFILQSTADLDVQHPSWIATIISDDSPTLFSLIAITIMFIFIAWSISKWRKPQLKTIYDLEKGRYIVSRVNR</sequence>
<protein>
    <submittedName>
        <fullName evidence="1">Nucleoside phosphatase GDA1/CD39</fullName>
    </submittedName>
</protein>
<keyword evidence="2" id="KW-1185">Reference proteome</keyword>
<evidence type="ECO:0000313" key="1">
    <source>
        <dbReference type="EMBL" id="KAJ4711341.1"/>
    </source>
</evidence>
<dbReference type="Proteomes" id="UP001164539">
    <property type="component" value="Chromosome 9"/>
</dbReference>
<name>A0ACC1XIV9_MELAZ</name>
<comment type="caution">
    <text evidence="1">The sequence shown here is derived from an EMBL/GenBank/DDBJ whole genome shotgun (WGS) entry which is preliminary data.</text>
</comment>
<proteinExistence type="predicted"/>